<evidence type="ECO:0000313" key="2">
    <source>
        <dbReference type="Proteomes" id="UP000053257"/>
    </source>
</evidence>
<reference evidence="1 2" key="1">
    <citation type="journal article" date="2014" name="PLoS Genet.">
        <title>Analysis of the Phlebiopsis gigantea genome, transcriptome and secretome provides insight into its pioneer colonization strategies of wood.</title>
        <authorList>
            <person name="Hori C."/>
            <person name="Ishida T."/>
            <person name="Igarashi K."/>
            <person name="Samejima M."/>
            <person name="Suzuki H."/>
            <person name="Master E."/>
            <person name="Ferreira P."/>
            <person name="Ruiz-Duenas F.J."/>
            <person name="Held B."/>
            <person name="Canessa P."/>
            <person name="Larrondo L.F."/>
            <person name="Schmoll M."/>
            <person name="Druzhinina I.S."/>
            <person name="Kubicek C.P."/>
            <person name="Gaskell J.A."/>
            <person name="Kersten P."/>
            <person name="St John F."/>
            <person name="Glasner J."/>
            <person name="Sabat G."/>
            <person name="Splinter BonDurant S."/>
            <person name="Syed K."/>
            <person name="Yadav J."/>
            <person name="Mgbeahuruike A.C."/>
            <person name="Kovalchuk A."/>
            <person name="Asiegbu F.O."/>
            <person name="Lackner G."/>
            <person name="Hoffmeister D."/>
            <person name="Rencoret J."/>
            <person name="Gutierrez A."/>
            <person name="Sun H."/>
            <person name="Lindquist E."/>
            <person name="Barry K."/>
            <person name="Riley R."/>
            <person name="Grigoriev I.V."/>
            <person name="Henrissat B."/>
            <person name="Kues U."/>
            <person name="Berka R.M."/>
            <person name="Martinez A.T."/>
            <person name="Covert S.F."/>
            <person name="Blanchette R.A."/>
            <person name="Cullen D."/>
        </authorList>
    </citation>
    <scope>NUCLEOTIDE SEQUENCE [LARGE SCALE GENOMIC DNA]</scope>
    <source>
        <strain evidence="1 2">11061_1 CR5-6</strain>
    </source>
</reference>
<accession>A0A0C3S4G8</accession>
<dbReference type="EMBL" id="KN840452">
    <property type="protein sequence ID" value="KIP10656.1"/>
    <property type="molecule type" value="Genomic_DNA"/>
</dbReference>
<proteinExistence type="predicted"/>
<dbReference type="AlphaFoldDB" id="A0A0C3S4G8"/>
<sequence>MSCCPAAATPDRSSSCFFPNELLAGKVPQAPRSPQHVLRLRKVLSAGDTLSAE</sequence>
<organism evidence="1 2">
    <name type="scientific">Phlebiopsis gigantea (strain 11061_1 CR5-6)</name>
    <name type="common">White-rot fungus</name>
    <name type="synonym">Peniophora gigantea</name>
    <dbReference type="NCBI Taxonomy" id="745531"/>
    <lineage>
        <taxon>Eukaryota</taxon>
        <taxon>Fungi</taxon>
        <taxon>Dikarya</taxon>
        <taxon>Basidiomycota</taxon>
        <taxon>Agaricomycotina</taxon>
        <taxon>Agaricomycetes</taxon>
        <taxon>Polyporales</taxon>
        <taxon>Phanerochaetaceae</taxon>
        <taxon>Phlebiopsis</taxon>
    </lineage>
</organism>
<protein>
    <submittedName>
        <fullName evidence="1">Uncharacterized protein</fullName>
    </submittedName>
</protein>
<dbReference type="HOGENOM" id="CLU_3069467_0_0_1"/>
<dbReference type="Proteomes" id="UP000053257">
    <property type="component" value="Unassembled WGS sequence"/>
</dbReference>
<gene>
    <name evidence="1" type="ORF">PHLGIDRAFT_208419</name>
</gene>
<keyword evidence="2" id="KW-1185">Reference proteome</keyword>
<evidence type="ECO:0000313" key="1">
    <source>
        <dbReference type="EMBL" id="KIP10656.1"/>
    </source>
</evidence>
<name>A0A0C3S4G8_PHLG1</name>